<evidence type="ECO:0000313" key="3">
    <source>
        <dbReference type="Proteomes" id="UP001152888"/>
    </source>
</evidence>
<evidence type="ECO:0000313" key="2">
    <source>
        <dbReference type="EMBL" id="CAH1958273.1"/>
    </source>
</evidence>
<feature type="region of interest" description="Disordered" evidence="1">
    <location>
        <begin position="1"/>
        <end position="102"/>
    </location>
</feature>
<gene>
    <name evidence="2" type="ORF">ACAOBT_LOCUS2563</name>
</gene>
<keyword evidence="3" id="KW-1185">Reference proteome</keyword>
<protein>
    <submittedName>
        <fullName evidence="2">Uncharacterized protein</fullName>
    </submittedName>
</protein>
<dbReference type="Proteomes" id="UP001152888">
    <property type="component" value="Unassembled WGS sequence"/>
</dbReference>
<dbReference type="OrthoDB" id="6807309at2759"/>
<name>A0A9P0JQQ7_ACAOB</name>
<reference evidence="2" key="1">
    <citation type="submission" date="2022-03" db="EMBL/GenBank/DDBJ databases">
        <authorList>
            <person name="Sayadi A."/>
        </authorList>
    </citation>
    <scope>NUCLEOTIDE SEQUENCE</scope>
</reference>
<dbReference type="EMBL" id="CAKOFQ010006676">
    <property type="protein sequence ID" value="CAH1958273.1"/>
    <property type="molecule type" value="Genomic_DNA"/>
</dbReference>
<organism evidence="2 3">
    <name type="scientific">Acanthoscelides obtectus</name>
    <name type="common">Bean weevil</name>
    <name type="synonym">Bruchus obtectus</name>
    <dbReference type="NCBI Taxonomy" id="200917"/>
    <lineage>
        <taxon>Eukaryota</taxon>
        <taxon>Metazoa</taxon>
        <taxon>Ecdysozoa</taxon>
        <taxon>Arthropoda</taxon>
        <taxon>Hexapoda</taxon>
        <taxon>Insecta</taxon>
        <taxon>Pterygota</taxon>
        <taxon>Neoptera</taxon>
        <taxon>Endopterygota</taxon>
        <taxon>Coleoptera</taxon>
        <taxon>Polyphaga</taxon>
        <taxon>Cucujiformia</taxon>
        <taxon>Chrysomeloidea</taxon>
        <taxon>Chrysomelidae</taxon>
        <taxon>Bruchinae</taxon>
        <taxon>Bruchini</taxon>
        <taxon>Acanthoscelides</taxon>
    </lineage>
</organism>
<feature type="compositionally biased region" description="Acidic residues" evidence="1">
    <location>
        <begin position="77"/>
        <end position="102"/>
    </location>
</feature>
<comment type="caution">
    <text evidence="2">The sequence shown here is derived from an EMBL/GenBank/DDBJ whole genome shotgun (WGS) entry which is preliminary data.</text>
</comment>
<sequence>MVNKVASARKNSRALAEILNSPANIVNLRNRKCQNKTSIESVKSGENAKKKAKGKTITKETTKNKQRKKRKASTTDTESDSSLDMDLEDDDDDDVDDEECCC</sequence>
<dbReference type="AlphaFoldDB" id="A0A9P0JQQ7"/>
<evidence type="ECO:0000256" key="1">
    <source>
        <dbReference type="SAM" id="MobiDB-lite"/>
    </source>
</evidence>
<accession>A0A9P0JQQ7</accession>
<proteinExistence type="predicted"/>